<dbReference type="RefSeq" id="WP_167032957.1">
    <property type="nucleotide sequence ID" value="NZ_CP050177.1"/>
</dbReference>
<proteinExistence type="predicted"/>
<organism evidence="1 2">
    <name type="scientific">Streptomyces liangshanensis</name>
    <dbReference type="NCBI Taxonomy" id="2717324"/>
    <lineage>
        <taxon>Bacteria</taxon>
        <taxon>Bacillati</taxon>
        <taxon>Actinomycetota</taxon>
        <taxon>Actinomycetes</taxon>
        <taxon>Kitasatosporales</taxon>
        <taxon>Streptomycetaceae</taxon>
        <taxon>Streptomyces</taxon>
    </lineage>
</organism>
<name>A0A6G9H2S6_9ACTN</name>
<reference evidence="1 2" key="1">
    <citation type="submission" date="2020-03" db="EMBL/GenBank/DDBJ databases">
        <title>A novel species.</title>
        <authorList>
            <person name="Gao J."/>
        </authorList>
    </citation>
    <scope>NUCLEOTIDE SEQUENCE [LARGE SCALE GENOMIC DNA]</scope>
    <source>
        <strain evidence="1 2">QMT-12</strain>
    </source>
</reference>
<dbReference type="CDD" id="cd02440">
    <property type="entry name" value="AdoMet_MTases"/>
    <property type="match status" value="1"/>
</dbReference>
<keyword evidence="2" id="KW-1185">Reference proteome</keyword>
<dbReference type="Proteomes" id="UP000501179">
    <property type="component" value="Chromosome"/>
</dbReference>
<evidence type="ECO:0000313" key="1">
    <source>
        <dbReference type="EMBL" id="QIQ04764.1"/>
    </source>
</evidence>
<dbReference type="GO" id="GO:0008168">
    <property type="term" value="F:methyltransferase activity"/>
    <property type="evidence" value="ECO:0007669"/>
    <property type="project" value="UniProtKB-KW"/>
</dbReference>
<protein>
    <submittedName>
        <fullName evidence="1">SAM-dependent methyltransferase</fullName>
    </submittedName>
</protein>
<dbReference type="PIRSF" id="PIRSF017393">
    <property type="entry name" value="MTase_SAV2177"/>
    <property type="match status" value="1"/>
</dbReference>
<dbReference type="SUPFAM" id="SSF53335">
    <property type="entry name" value="S-adenosyl-L-methionine-dependent methyltransferases"/>
    <property type="match status" value="1"/>
</dbReference>
<gene>
    <name evidence="1" type="ORF">HA039_23000</name>
</gene>
<dbReference type="GO" id="GO:0032259">
    <property type="term" value="P:methylation"/>
    <property type="evidence" value="ECO:0007669"/>
    <property type="project" value="UniProtKB-KW"/>
</dbReference>
<dbReference type="InterPro" id="IPR029063">
    <property type="entry name" value="SAM-dependent_MTases_sf"/>
</dbReference>
<dbReference type="EMBL" id="CP050177">
    <property type="protein sequence ID" value="QIQ04764.1"/>
    <property type="molecule type" value="Genomic_DNA"/>
</dbReference>
<keyword evidence="1" id="KW-0808">Transferase</keyword>
<dbReference type="InterPro" id="IPR006764">
    <property type="entry name" value="SAM_dep_MeTrfase_SAV2177_type"/>
</dbReference>
<dbReference type="AlphaFoldDB" id="A0A6G9H2S6"/>
<dbReference type="KEGG" id="slia:HA039_23000"/>
<dbReference type="Gene3D" id="3.40.50.150">
    <property type="entry name" value="Vaccinia Virus protein VP39"/>
    <property type="match status" value="1"/>
</dbReference>
<dbReference type="Pfam" id="PF04672">
    <property type="entry name" value="Methyltransf_19"/>
    <property type="match status" value="1"/>
</dbReference>
<evidence type="ECO:0000313" key="2">
    <source>
        <dbReference type="Proteomes" id="UP000501179"/>
    </source>
</evidence>
<accession>A0A6G9H2S6</accession>
<sequence length="278" mass="30722">MTDLDPPPAGDFDGAADLDTARPHAARMYDYFLRGKDYYEVDRLAAARVEAIAPGARTAATINRLFMHRATRWLAGEAGVRQFLDIGTGIPASPNLHQVAQETAPDARVVYVDNDPVVLRHAEALMHSTPEGRTAFVHADFRDPRSIIESAPLRRTLDLSRPVALSLNALLHFVPDTDRPYDAVRFLLDALPSGSYLGLSHCTPDFDPERWVEILDVYHSNGIPGQVRSRDEILRFFDGLDLVEPGVEVPHRWRPEGEPPEGATDGAVSLYAGLARKP</sequence>
<keyword evidence="1" id="KW-0489">Methyltransferase</keyword>